<dbReference type="InterPro" id="IPR050236">
    <property type="entry name" value="Ser_Thr_kinase_AGC"/>
</dbReference>
<keyword evidence="2" id="KW-0723">Serine/threonine-protein kinase</keyword>
<dbReference type="InterPro" id="IPR000719">
    <property type="entry name" value="Prot_kinase_dom"/>
</dbReference>
<comment type="catalytic activity">
    <reaction evidence="9">
        <text>L-threonyl-[protein] + ATP = O-phospho-L-threonyl-[protein] + ADP + H(+)</text>
        <dbReference type="Rhea" id="RHEA:46608"/>
        <dbReference type="Rhea" id="RHEA-COMP:11060"/>
        <dbReference type="Rhea" id="RHEA-COMP:11605"/>
        <dbReference type="ChEBI" id="CHEBI:15378"/>
        <dbReference type="ChEBI" id="CHEBI:30013"/>
        <dbReference type="ChEBI" id="CHEBI:30616"/>
        <dbReference type="ChEBI" id="CHEBI:61977"/>
        <dbReference type="ChEBI" id="CHEBI:456216"/>
        <dbReference type="EC" id="2.7.11.1"/>
    </reaction>
</comment>
<accession>A0A7R8CQW4</accession>
<evidence type="ECO:0000256" key="3">
    <source>
        <dbReference type="ARBA" id="ARBA00022679"/>
    </source>
</evidence>
<feature type="region of interest" description="Disordered" evidence="12">
    <location>
        <begin position="186"/>
        <end position="237"/>
    </location>
</feature>
<feature type="region of interest" description="Disordered" evidence="12">
    <location>
        <begin position="761"/>
        <end position="781"/>
    </location>
</feature>
<keyword evidence="6" id="KW-0418">Kinase</keyword>
<feature type="compositionally biased region" description="Polar residues" evidence="12">
    <location>
        <begin position="464"/>
        <end position="484"/>
    </location>
</feature>
<dbReference type="Proteomes" id="UP000675881">
    <property type="component" value="Chromosome 3"/>
</dbReference>
<dbReference type="InterPro" id="IPR011009">
    <property type="entry name" value="Kinase-like_dom_sf"/>
</dbReference>
<feature type="region of interest" description="Disordered" evidence="12">
    <location>
        <begin position="648"/>
        <end position="673"/>
    </location>
</feature>
<dbReference type="EMBL" id="HG994582">
    <property type="protein sequence ID" value="CAF2897181.1"/>
    <property type="molecule type" value="Genomic_DNA"/>
</dbReference>
<dbReference type="InterPro" id="IPR046349">
    <property type="entry name" value="C1-like_sf"/>
</dbReference>
<dbReference type="OrthoDB" id="6375922at2759"/>
<feature type="compositionally biased region" description="Polar residues" evidence="12">
    <location>
        <begin position="597"/>
        <end position="611"/>
    </location>
</feature>
<evidence type="ECO:0000256" key="10">
    <source>
        <dbReference type="ARBA" id="ARBA00048679"/>
    </source>
</evidence>
<keyword evidence="8 11" id="KW-0067">ATP-binding</keyword>
<evidence type="ECO:0000256" key="11">
    <source>
        <dbReference type="PROSITE-ProRule" id="PRU10141"/>
    </source>
</evidence>
<evidence type="ECO:0000313" key="13">
    <source>
        <dbReference type="EMBL" id="CAF2897181.1"/>
    </source>
</evidence>
<dbReference type="GO" id="GO:0035556">
    <property type="term" value="P:intracellular signal transduction"/>
    <property type="evidence" value="ECO:0007669"/>
    <property type="project" value="TreeGrafter"/>
</dbReference>
<dbReference type="Pfam" id="PF00130">
    <property type="entry name" value="C1_1"/>
    <property type="match status" value="1"/>
</dbReference>
<feature type="region of interest" description="Disordered" evidence="12">
    <location>
        <begin position="64"/>
        <end position="99"/>
    </location>
</feature>
<feature type="region of interest" description="Disordered" evidence="12">
    <location>
        <begin position="700"/>
        <end position="747"/>
    </location>
</feature>
<feature type="region of interest" description="Disordered" evidence="12">
    <location>
        <begin position="456"/>
        <end position="486"/>
    </location>
</feature>
<feature type="compositionally biased region" description="Low complexity" evidence="12">
    <location>
        <begin position="80"/>
        <end position="92"/>
    </location>
</feature>
<evidence type="ECO:0000256" key="12">
    <source>
        <dbReference type="SAM" id="MobiDB-lite"/>
    </source>
</evidence>
<feature type="region of interest" description="Disordered" evidence="12">
    <location>
        <begin position="543"/>
        <end position="611"/>
    </location>
</feature>
<dbReference type="EC" id="2.7.11.1" evidence="1"/>
<dbReference type="GO" id="GO:0005524">
    <property type="term" value="F:ATP binding"/>
    <property type="evidence" value="ECO:0007669"/>
    <property type="project" value="UniProtKB-UniRule"/>
</dbReference>
<feature type="region of interest" description="Disordered" evidence="12">
    <location>
        <begin position="1237"/>
        <end position="1267"/>
    </location>
</feature>
<evidence type="ECO:0000256" key="6">
    <source>
        <dbReference type="ARBA" id="ARBA00022777"/>
    </source>
</evidence>
<dbReference type="GO" id="GO:0046872">
    <property type="term" value="F:metal ion binding"/>
    <property type="evidence" value="ECO:0007669"/>
    <property type="project" value="UniProtKB-KW"/>
</dbReference>
<sequence>MKQIEARVNSGKNPSNICSSLRVEAQASSSSLSSSLATGAAHRRQYADIVDPITLRVTARLQQRRGLNEPTSRNGHLVRSSDPSSYYSYSSPAEDGLSGTTRRFLRRGITSLQLSPSSNSSSHNYLHPSPTTSSFYNIPNSHEPIMHSSENRYIEYSRSGYDRITRELEKEIRAKDKEIQRIQQLASSERNNHGSNKPSKENSPIKIFHDNNGFGSEDDKRRGSNGNGSNLESRLSPPCCDEEELKLVRGGPAKRRGAIKQFKYTEGFLWGFGKQSFQCIDCSVAVHKRCHSKILVKCEGNVEQTQSTILMRERFKLDVPHLFKATSFSSPTFCGHCGSMIYAFFQEGLQCQGHILIHTIFLFEFILMFKEAMVAIPTIRQPPPPITVSILLFSRSSTPSRSYLNSNEEIKPKFQMCLHPQLIAISLALITTKPPPISVKSKRELKTIKTEDLQLDKKSKEEVTSPSRIATPGNITRDTTSSNIPGGKQVIRLVTTKLKSNPFNFVRNGEKKGGKKESELTMGQKLAMKHYIMDPKLKDIIQSEEESDDESCSTSSIASSNSSDYTWETCSDSDPLGIPKTPTPPSVIFHTSKDYKSLSTSSRRTPINSSNSSINRWMRTFDTTINKFATRTGCSSFKRSSSFVSLEVSSSKSPSTSPPHNSNLPRILQKKQSVSPKIIHTRELPIPSVSEIPSIPSKRIQTFTPDDLPLQVDTPNRKLLKEKPPLPPGTTLLARKDSHSSSSSCSPHLKRTFKSIISVKQSISGSESDEDDGSTFSYGWRKGQPPRSDVIVKLVSKKPLQKRYSVPRQRQLSETKRASESYINIEHNIAVSTIPSQEIPFENLTKVQIVSTEYKDVAQISLPPETHVAELKPIKKEIQLIITGMGEIEVVPPVEFEEIHGELILPPYNPQHELESELELKRHDVEMEIVEPVRAKVIKVLHCQPQCSTAPLPISIPLTTSQKSLQKKRKKVKKSSFEVVSVRKSKSRKPVSEISQKIQPVKKSELIVSGEPKKQPQFKKKKLKDKIKEQKLISKAVDKLKDNETRRGSISSISSGDAMMTGQLDRVPTHIRKFFEIKSKVAAGEEYKPEMPLEKPKYWDNKPPPAGAPEEPWYDDEDEDMKDRLKEFEIRPSDHHRPEDQRRTPEENMAVIKLFGGIQFPGGFLQNTPKRLLKNMLKKRPERDSGIESQRNSSTCNISCHKKCEKYMPNLCGIDQKELAETLYSLKWERSKGAIVQGSVEASDHRRSSTPERLPSSPPSHPMEDEEDYQIVGRRKAGSLSHFKPPFRKYSIDDYAFRKVLGKGSFGKVILAELKEAPGAYYAIKCLKKDVVLEDDDIECTMIERKVLALGCKHPFLCHLFCTFQTNSHLFFVMEYLNGGDLMFHIQQTGRFETDRAQRELSIGT</sequence>
<evidence type="ECO:0000256" key="5">
    <source>
        <dbReference type="ARBA" id="ARBA00022741"/>
    </source>
</evidence>
<evidence type="ECO:0000256" key="2">
    <source>
        <dbReference type="ARBA" id="ARBA00022527"/>
    </source>
</evidence>
<feature type="region of interest" description="Disordered" evidence="12">
    <location>
        <begin position="1095"/>
        <end position="1116"/>
    </location>
</feature>
<keyword evidence="5 11" id="KW-0547">Nucleotide-binding</keyword>
<reference evidence="13" key="1">
    <citation type="submission" date="2021-02" db="EMBL/GenBank/DDBJ databases">
        <authorList>
            <person name="Bekaert M."/>
        </authorList>
    </citation>
    <scope>NUCLEOTIDE SEQUENCE</scope>
    <source>
        <strain evidence="13">IoA-00</strain>
    </source>
</reference>
<keyword evidence="14" id="KW-1185">Reference proteome</keyword>
<dbReference type="SMART" id="SM00220">
    <property type="entry name" value="S_TKc"/>
    <property type="match status" value="1"/>
</dbReference>
<dbReference type="InterPro" id="IPR017441">
    <property type="entry name" value="Protein_kinase_ATP_BS"/>
</dbReference>
<organism evidence="13 14">
    <name type="scientific">Lepeophtheirus salmonis</name>
    <name type="common">Salmon louse</name>
    <name type="synonym">Caligus salmonis</name>
    <dbReference type="NCBI Taxonomy" id="72036"/>
    <lineage>
        <taxon>Eukaryota</taxon>
        <taxon>Metazoa</taxon>
        <taxon>Ecdysozoa</taxon>
        <taxon>Arthropoda</taxon>
        <taxon>Crustacea</taxon>
        <taxon>Multicrustacea</taxon>
        <taxon>Hexanauplia</taxon>
        <taxon>Copepoda</taxon>
        <taxon>Siphonostomatoida</taxon>
        <taxon>Caligidae</taxon>
        <taxon>Lepeophtheirus</taxon>
    </lineage>
</organism>
<evidence type="ECO:0000313" key="14">
    <source>
        <dbReference type="Proteomes" id="UP000675881"/>
    </source>
</evidence>
<evidence type="ECO:0000256" key="8">
    <source>
        <dbReference type="ARBA" id="ARBA00022840"/>
    </source>
</evidence>
<dbReference type="PANTHER" id="PTHR24356:SF347">
    <property type="entry name" value="PROTEIN KINASE C DELTA TYPE HOMOLOG-RELATED"/>
    <property type="match status" value="1"/>
</dbReference>
<evidence type="ECO:0000256" key="9">
    <source>
        <dbReference type="ARBA" id="ARBA00047899"/>
    </source>
</evidence>
<dbReference type="SUPFAM" id="SSF57889">
    <property type="entry name" value="Cysteine-rich domain"/>
    <property type="match status" value="2"/>
</dbReference>
<feature type="binding site" evidence="11">
    <location>
        <position position="1325"/>
    </location>
    <ligand>
        <name>ATP</name>
        <dbReference type="ChEBI" id="CHEBI:30616"/>
    </ligand>
</feature>
<dbReference type="InterPro" id="IPR002219">
    <property type="entry name" value="PKC_DAG/PE"/>
</dbReference>
<proteinExistence type="predicted"/>
<dbReference type="GO" id="GO:0004674">
    <property type="term" value="F:protein serine/threonine kinase activity"/>
    <property type="evidence" value="ECO:0007669"/>
    <property type="project" value="UniProtKB-KW"/>
</dbReference>
<feature type="compositionally biased region" description="Low complexity" evidence="12">
    <location>
        <begin position="648"/>
        <end position="665"/>
    </location>
</feature>
<dbReference type="FunFam" id="3.30.200.20:FF:000103">
    <property type="entry name" value="Protein kinase C"/>
    <property type="match status" value="1"/>
</dbReference>
<dbReference type="Gene3D" id="3.30.200.20">
    <property type="entry name" value="Phosphorylase Kinase, domain 1"/>
    <property type="match status" value="1"/>
</dbReference>
<feature type="compositionally biased region" description="Polar residues" evidence="12">
    <location>
        <begin position="186"/>
        <end position="197"/>
    </location>
</feature>
<gene>
    <name evidence="13" type="ORF">LSAA_7860</name>
</gene>
<name>A0A7R8CQW4_LEPSM</name>
<keyword evidence="7" id="KW-0862">Zinc</keyword>
<evidence type="ECO:0000256" key="7">
    <source>
        <dbReference type="ARBA" id="ARBA00022833"/>
    </source>
</evidence>
<dbReference type="PANTHER" id="PTHR24356">
    <property type="entry name" value="SERINE/THREONINE-PROTEIN KINASE"/>
    <property type="match status" value="1"/>
</dbReference>
<dbReference type="SUPFAM" id="SSF56112">
    <property type="entry name" value="Protein kinase-like (PK-like)"/>
    <property type="match status" value="1"/>
</dbReference>
<keyword evidence="4" id="KW-0479">Metal-binding</keyword>
<protein>
    <recommendedName>
        <fullName evidence="1">non-specific serine/threonine protein kinase</fullName>
        <ecNumber evidence="1">2.7.11.1</ecNumber>
    </recommendedName>
</protein>
<dbReference type="PROSITE" id="PS50081">
    <property type="entry name" value="ZF_DAG_PE_2"/>
    <property type="match status" value="2"/>
</dbReference>
<keyword evidence="3" id="KW-0808">Transferase</keyword>
<dbReference type="Pfam" id="PF00069">
    <property type="entry name" value="Pkinase"/>
    <property type="match status" value="1"/>
</dbReference>
<comment type="catalytic activity">
    <reaction evidence="10">
        <text>L-seryl-[protein] + ATP = O-phospho-L-seryl-[protein] + ADP + H(+)</text>
        <dbReference type="Rhea" id="RHEA:17989"/>
        <dbReference type="Rhea" id="RHEA-COMP:9863"/>
        <dbReference type="Rhea" id="RHEA-COMP:11604"/>
        <dbReference type="ChEBI" id="CHEBI:15378"/>
        <dbReference type="ChEBI" id="CHEBI:29999"/>
        <dbReference type="ChEBI" id="CHEBI:30616"/>
        <dbReference type="ChEBI" id="CHEBI:83421"/>
        <dbReference type="ChEBI" id="CHEBI:456216"/>
        <dbReference type="EC" id="2.7.11.1"/>
    </reaction>
</comment>
<evidence type="ECO:0000256" key="4">
    <source>
        <dbReference type="ARBA" id="ARBA00022723"/>
    </source>
</evidence>
<dbReference type="PROSITE" id="PS50011">
    <property type="entry name" value="PROTEIN_KINASE_DOM"/>
    <property type="match status" value="1"/>
</dbReference>
<evidence type="ECO:0000256" key="1">
    <source>
        <dbReference type="ARBA" id="ARBA00012513"/>
    </source>
</evidence>
<feature type="compositionally biased region" description="Basic and acidic residues" evidence="12">
    <location>
        <begin position="715"/>
        <end position="724"/>
    </location>
</feature>
<feature type="compositionally biased region" description="Low complexity" evidence="12">
    <location>
        <begin position="552"/>
        <end position="564"/>
    </location>
</feature>
<dbReference type="Gene3D" id="3.30.60.20">
    <property type="match status" value="2"/>
</dbReference>
<dbReference type="PROSITE" id="PS00107">
    <property type="entry name" value="PROTEIN_KINASE_ATP"/>
    <property type="match status" value="1"/>
</dbReference>